<dbReference type="InterPro" id="IPR036291">
    <property type="entry name" value="NAD(P)-bd_dom_sf"/>
</dbReference>
<evidence type="ECO:0000313" key="6">
    <source>
        <dbReference type="Proteomes" id="UP000237968"/>
    </source>
</evidence>
<dbReference type="SUPFAM" id="SSF51735">
    <property type="entry name" value="NAD(P)-binding Rossmann-fold domains"/>
    <property type="match status" value="1"/>
</dbReference>
<dbReference type="EMBL" id="PVNK01000005">
    <property type="protein sequence ID" value="PRQ05823.1"/>
    <property type="molecule type" value="Genomic_DNA"/>
</dbReference>
<dbReference type="EC" id="1.-.-.-" evidence="5"/>
<organism evidence="5 6">
    <name type="scientific">Enhygromyxa salina</name>
    <dbReference type="NCBI Taxonomy" id="215803"/>
    <lineage>
        <taxon>Bacteria</taxon>
        <taxon>Pseudomonadati</taxon>
        <taxon>Myxococcota</taxon>
        <taxon>Polyangia</taxon>
        <taxon>Nannocystales</taxon>
        <taxon>Nannocystaceae</taxon>
        <taxon>Enhygromyxa</taxon>
    </lineage>
</organism>
<dbReference type="CDD" id="cd05332">
    <property type="entry name" value="11beta-HSD1_like_SDR_c"/>
    <property type="match status" value="1"/>
</dbReference>
<comment type="caution">
    <text evidence="5">The sequence shown here is derived from an EMBL/GenBank/DDBJ whole genome shotgun (WGS) entry which is preliminary data.</text>
</comment>
<dbReference type="NCBIfam" id="NF004825">
    <property type="entry name" value="PRK06181.1"/>
    <property type="match status" value="1"/>
</dbReference>
<evidence type="ECO:0000259" key="4">
    <source>
        <dbReference type="SMART" id="SM00822"/>
    </source>
</evidence>
<evidence type="ECO:0000256" key="3">
    <source>
        <dbReference type="RuleBase" id="RU000363"/>
    </source>
</evidence>
<evidence type="ECO:0000256" key="1">
    <source>
        <dbReference type="ARBA" id="ARBA00006484"/>
    </source>
</evidence>
<dbReference type="OrthoDB" id="9790266at2"/>
<dbReference type="SMART" id="SM00822">
    <property type="entry name" value="PKS_KR"/>
    <property type="match status" value="1"/>
</dbReference>
<dbReference type="InterPro" id="IPR002347">
    <property type="entry name" value="SDR_fam"/>
</dbReference>
<evidence type="ECO:0000256" key="2">
    <source>
        <dbReference type="ARBA" id="ARBA00023002"/>
    </source>
</evidence>
<dbReference type="InterPro" id="IPR057326">
    <property type="entry name" value="KR_dom"/>
</dbReference>
<dbReference type="RefSeq" id="WP_106389624.1">
    <property type="nucleotide sequence ID" value="NZ_PVNK01000005.1"/>
</dbReference>
<proteinExistence type="inferred from homology"/>
<dbReference type="Gene3D" id="3.40.50.720">
    <property type="entry name" value="NAD(P)-binding Rossmann-like Domain"/>
    <property type="match status" value="1"/>
</dbReference>
<dbReference type="AlphaFoldDB" id="A0A2S9YL53"/>
<dbReference type="InterPro" id="IPR020904">
    <property type="entry name" value="Sc_DH/Rdtase_CS"/>
</dbReference>
<dbReference type="PANTHER" id="PTHR44196">
    <property type="entry name" value="DEHYDROGENASE/REDUCTASE SDR FAMILY MEMBER 7B"/>
    <property type="match status" value="1"/>
</dbReference>
<dbReference type="PANTHER" id="PTHR44196:SF1">
    <property type="entry name" value="DEHYDROGENASE_REDUCTASE SDR FAMILY MEMBER 7B"/>
    <property type="match status" value="1"/>
</dbReference>
<evidence type="ECO:0000313" key="5">
    <source>
        <dbReference type="EMBL" id="PRQ05823.1"/>
    </source>
</evidence>
<keyword evidence="2 5" id="KW-0560">Oxidoreductase</keyword>
<protein>
    <submittedName>
        <fullName evidence="5">Putative oxidoreductase SadH</fullName>
        <ecNumber evidence="5">1.-.-.-</ecNumber>
    </submittedName>
</protein>
<dbReference type="PRINTS" id="PR00080">
    <property type="entry name" value="SDRFAMILY"/>
</dbReference>
<dbReference type="GO" id="GO:0016020">
    <property type="term" value="C:membrane"/>
    <property type="evidence" value="ECO:0007669"/>
    <property type="project" value="TreeGrafter"/>
</dbReference>
<reference evidence="5 6" key="1">
    <citation type="submission" date="2018-03" db="EMBL/GenBank/DDBJ databases">
        <title>Draft Genome Sequences of the Obligatory Marine Myxobacteria Enhygromyxa salina SWB005.</title>
        <authorList>
            <person name="Poehlein A."/>
            <person name="Moghaddam J.A."/>
            <person name="Harms H."/>
            <person name="Alanjari M."/>
            <person name="Koenig G.M."/>
            <person name="Daniel R."/>
            <person name="Schaeberle T.F."/>
        </authorList>
    </citation>
    <scope>NUCLEOTIDE SEQUENCE [LARGE SCALE GENOMIC DNA]</scope>
    <source>
        <strain evidence="5 6">SWB005</strain>
    </source>
</reference>
<sequence length="264" mass="28384">MGYFNGKVIWITGASSGIGEALALELAARGANLVLSARRETLLERVRERCERAKDHMVVPLDLSAPETAAAATAEVLARHGRIDILINNGGISQRGTVADTELDVDRRIMEVNYLGTVALTKAALPSMLERGAGQIVVVSSLMGSIGTPLRSAYAASKHALHGFFDCLRAEVHDQGVHVCVISPGYVRTEITKNALTADGSTYDDMGDAQSKAMSPEVFARRCADAIASDVRRKMIGGPEVWAARLAPFFPGVYDFLIRRVKST</sequence>
<comment type="similarity">
    <text evidence="1 3">Belongs to the short-chain dehydrogenases/reductases (SDR) family.</text>
</comment>
<gene>
    <name evidence="5" type="primary">sadH_1</name>
    <name evidence="5" type="ORF">ENSA5_01430</name>
</gene>
<dbReference type="PROSITE" id="PS00061">
    <property type="entry name" value="ADH_SHORT"/>
    <property type="match status" value="1"/>
</dbReference>
<dbReference type="GO" id="GO:0016491">
    <property type="term" value="F:oxidoreductase activity"/>
    <property type="evidence" value="ECO:0007669"/>
    <property type="project" value="UniProtKB-KW"/>
</dbReference>
<accession>A0A2S9YL53</accession>
<dbReference type="PRINTS" id="PR00081">
    <property type="entry name" value="GDHRDH"/>
</dbReference>
<dbReference type="Pfam" id="PF00106">
    <property type="entry name" value="adh_short"/>
    <property type="match status" value="1"/>
</dbReference>
<dbReference type="Proteomes" id="UP000237968">
    <property type="component" value="Unassembled WGS sequence"/>
</dbReference>
<feature type="domain" description="Ketoreductase" evidence="4">
    <location>
        <begin position="7"/>
        <end position="189"/>
    </location>
</feature>
<keyword evidence="6" id="KW-1185">Reference proteome</keyword>
<name>A0A2S9YL53_9BACT</name>
<dbReference type="PIRSF" id="PIRSF000126">
    <property type="entry name" value="11-beta-HSD1"/>
    <property type="match status" value="1"/>
</dbReference>